<evidence type="ECO:0000259" key="5">
    <source>
        <dbReference type="PROSITE" id="PS51935"/>
    </source>
</evidence>
<dbReference type="PANTHER" id="PTHR47053">
    <property type="entry name" value="MUREIN DD-ENDOPEPTIDASE MEPH-RELATED"/>
    <property type="match status" value="1"/>
</dbReference>
<comment type="similarity">
    <text evidence="1">Belongs to the peptidase C40 family.</text>
</comment>
<reference evidence="6 7" key="1">
    <citation type="journal article" date="2019" name="Nat. Med.">
        <title>A library of human gut bacterial isolates paired with longitudinal multiomics data enables mechanistic microbiome research.</title>
        <authorList>
            <person name="Poyet M."/>
            <person name="Groussin M."/>
            <person name="Gibbons S.M."/>
            <person name="Avila-Pacheco J."/>
            <person name="Jiang X."/>
            <person name="Kearney S.M."/>
            <person name="Perrotta A.R."/>
            <person name="Berdy B."/>
            <person name="Zhao S."/>
            <person name="Lieberman T.D."/>
            <person name="Swanson P.K."/>
            <person name="Smith M."/>
            <person name="Roesemann S."/>
            <person name="Alexander J.E."/>
            <person name="Rich S.A."/>
            <person name="Livny J."/>
            <person name="Vlamakis H."/>
            <person name="Clish C."/>
            <person name="Bullock K."/>
            <person name="Deik A."/>
            <person name="Scott J."/>
            <person name="Pierce K.A."/>
            <person name="Xavier R.J."/>
            <person name="Alm E.J."/>
        </authorList>
    </citation>
    <scope>NUCLEOTIDE SEQUENCE [LARGE SCALE GENOMIC DNA]</scope>
    <source>
        <strain evidence="6 7">BIOML-A2</strain>
    </source>
</reference>
<sequence>MLEQLVTRRKLILLASVSSLLSGCSMFSSDRYSYQPVSYDNSEGSKVLRTAMSQYGAKYKYGKASPSDGFDCSGLIFWAYGKHGITVPRHTAAQSKAGKWVAARNARQGDIVVFRIGRRLHTGLVADKGRFLHAPSSGGYVRMESLSGVYWKNKIVGYRRIV</sequence>
<evidence type="ECO:0000313" key="6">
    <source>
        <dbReference type="EMBL" id="MTU43030.1"/>
    </source>
</evidence>
<evidence type="ECO:0000256" key="3">
    <source>
        <dbReference type="ARBA" id="ARBA00022801"/>
    </source>
</evidence>
<dbReference type="RefSeq" id="WP_040603482.1">
    <property type="nucleotide sequence ID" value="NZ_CAJUON010000001.1"/>
</dbReference>
<evidence type="ECO:0000313" key="7">
    <source>
        <dbReference type="Proteomes" id="UP000462362"/>
    </source>
</evidence>
<evidence type="ECO:0000256" key="1">
    <source>
        <dbReference type="ARBA" id="ARBA00007074"/>
    </source>
</evidence>
<dbReference type="Gene3D" id="3.90.1720.10">
    <property type="entry name" value="endopeptidase domain like (from Nostoc punctiforme)"/>
    <property type="match status" value="1"/>
</dbReference>
<dbReference type="InterPro" id="IPR051202">
    <property type="entry name" value="Peptidase_C40"/>
</dbReference>
<keyword evidence="3 6" id="KW-0378">Hydrolase</keyword>
<dbReference type="GO" id="GO:0008234">
    <property type="term" value="F:cysteine-type peptidase activity"/>
    <property type="evidence" value="ECO:0007669"/>
    <property type="project" value="UniProtKB-KW"/>
</dbReference>
<keyword evidence="4" id="KW-0788">Thiol protease</keyword>
<dbReference type="Proteomes" id="UP000462362">
    <property type="component" value="Unassembled WGS sequence"/>
</dbReference>
<dbReference type="SUPFAM" id="SSF54001">
    <property type="entry name" value="Cysteine proteinases"/>
    <property type="match status" value="1"/>
</dbReference>
<dbReference type="AlphaFoldDB" id="A0A6I3S0Z1"/>
<name>A0A6I3S0Z1_9BURK</name>
<accession>A0A6I3S0Z1</accession>
<dbReference type="Pfam" id="PF00877">
    <property type="entry name" value="NLPC_P60"/>
    <property type="match status" value="1"/>
</dbReference>
<dbReference type="GO" id="GO:0006508">
    <property type="term" value="P:proteolysis"/>
    <property type="evidence" value="ECO:0007669"/>
    <property type="project" value="UniProtKB-KW"/>
</dbReference>
<dbReference type="InterPro" id="IPR038765">
    <property type="entry name" value="Papain-like_cys_pep_sf"/>
</dbReference>
<dbReference type="InterPro" id="IPR000064">
    <property type="entry name" value="NLP_P60_dom"/>
</dbReference>
<organism evidence="6 7">
    <name type="scientific">Parasutterella excrementihominis</name>
    <dbReference type="NCBI Taxonomy" id="487175"/>
    <lineage>
        <taxon>Bacteria</taxon>
        <taxon>Pseudomonadati</taxon>
        <taxon>Pseudomonadota</taxon>
        <taxon>Betaproteobacteria</taxon>
        <taxon>Burkholderiales</taxon>
        <taxon>Sutterellaceae</taxon>
        <taxon>Parasutterella</taxon>
    </lineage>
</organism>
<dbReference type="PANTHER" id="PTHR47053:SF1">
    <property type="entry name" value="MUREIN DD-ENDOPEPTIDASE MEPH-RELATED"/>
    <property type="match status" value="1"/>
</dbReference>
<proteinExistence type="inferred from homology"/>
<keyword evidence="2" id="KW-0645">Protease</keyword>
<dbReference type="PROSITE" id="PS51935">
    <property type="entry name" value="NLPC_P60"/>
    <property type="match status" value="1"/>
</dbReference>
<comment type="caution">
    <text evidence="6">The sequence shown here is derived from an EMBL/GenBank/DDBJ whole genome shotgun (WGS) entry which is preliminary data.</text>
</comment>
<gene>
    <name evidence="6" type="ORF">GMD42_05230</name>
</gene>
<dbReference type="GeneID" id="43348789"/>
<feature type="domain" description="NlpC/P60" evidence="5">
    <location>
        <begin position="41"/>
        <end position="162"/>
    </location>
</feature>
<evidence type="ECO:0000256" key="4">
    <source>
        <dbReference type="ARBA" id="ARBA00022807"/>
    </source>
</evidence>
<dbReference type="EMBL" id="WNCL01000011">
    <property type="protein sequence ID" value="MTU43030.1"/>
    <property type="molecule type" value="Genomic_DNA"/>
</dbReference>
<evidence type="ECO:0000256" key="2">
    <source>
        <dbReference type="ARBA" id="ARBA00022670"/>
    </source>
</evidence>
<protein>
    <submittedName>
        <fullName evidence="6">Glycoside hydrolase</fullName>
    </submittedName>
</protein>